<dbReference type="InterPro" id="IPR003656">
    <property type="entry name" value="Znf_BED"/>
</dbReference>
<name>A0ABR2X2X0_9FUNG</name>
<dbReference type="Proteomes" id="UP001479436">
    <property type="component" value="Unassembled WGS sequence"/>
</dbReference>
<dbReference type="PANTHER" id="PTHR23215">
    <property type="entry name" value="ZINC FINGER PROTEIN 207"/>
    <property type="match status" value="1"/>
</dbReference>
<evidence type="ECO:0000256" key="4">
    <source>
        <dbReference type="ARBA" id="ARBA00022833"/>
    </source>
</evidence>
<dbReference type="SMART" id="SM00355">
    <property type="entry name" value="ZnF_C2H2"/>
    <property type="match status" value="2"/>
</dbReference>
<feature type="domain" description="BED-type" evidence="8">
    <location>
        <begin position="6"/>
        <end position="65"/>
    </location>
</feature>
<dbReference type="InterPro" id="IPR013087">
    <property type="entry name" value="Znf_C2H2_type"/>
</dbReference>
<evidence type="ECO:0000256" key="6">
    <source>
        <dbReference type="PROSITE-ProRule" id="PRU00027"/>
    </source>
</evidence>
<keyword evidence="10" id="KW-1185">Reference proteome</keyword>
<dbReference type="InterPro" id="IPR036236">
    <property type="entry name" value="Znf_C2H2_sf"/>
</dbReference>
<dbReference type="EMBL" id="JASJQH010000035">
    <property type="protein sequence ID" value="KAK9768104.1"/>
    <property type="molecule type" value="Genomic_DNA"/>
</dbReference>
<evidence type="ECO:0000256" key="2">
    <source>
        <dbReference type="ARBA" id="ARBA00022723"/>
    </source>
</evidence>
<dbReference type="PROSITE" id="PS50808">
    <property type="entry name" value="ZF_BED"/>
    <property type="match status" value="1"/>
</dbReference>
<keyword evidence="3 6" id="KW-0863">Zinc-finger</keyword>
<keyword evidence="5" id="KW-0539">Nucleus</keyword>
<dbReference type="SUPFAM" id="SSF57667">
    <property type="entry name" value="beta-beta-alpha zinc fingers"/>
    <property type="match status" value="1"/>
</dbReference>
<feature type="compositionally biased region" description="Pro residues" evidence="7">
    <location>
        <begin position="204"/>
        <end position="214"/>
    </location>
</feature>
<sequence>MAKKKRKTIRPWCWYCERDFDDEKVLIQHQKAKHFKCPHCSKKLNTAGGMVVHVAQVHKETISKVPNALKGRESTDIEIFGMEGIPEEDQIAHLQAIEGDNPSKKLKSSDSTPEIQTPPIAMSGYPPPVGVSYVPRPPPAAYPGYPTGYMAAPQYGSYYGAPVPPYQNPYGFRPGIPAQYAQPVHNPWARPPVPGAPVPQNYYAPPPAQPPVPAPHGVSPYTQPLASPVPPTGIVPTSTSYTAYSPQSTATAASSSYVQVAPPADVIPPNGTEEEVPVTTALPSAAPVVSVQAKSDSVLVYNDSELSIEETRALLDKYRYTDEDIKRQVEQLDLSIESRLAGFKGKSL</sequence>
<evidence type="ECO:0000256" key="7">
    <source>
        <dbReference type="SAM" id="MobiDB-lite"/>
    </source>
</evidence>
<proteinExistence type="predicted"/>
<comment type="subcellular location">
    <subcellularLocation>
        <location evidence="1">Nucleus</location>
    </subcellularLocation>
</comment>
<feature type="region of interest" description="Disordered" evidence="7">
    <location>
        <begin position="101"/>
        <end position="123"/>
    </location>
</feature>
<evidence type="ECO:0000259" key="8">
    <source>
        <dbReference type="PROSITE" id="PS50808"/>
    </source>
</evidence>
<protein>
    <recommendedName>
        <fullName evidence="8">BED-type domain-containing protein</fullName>
    </recommendedName>
</protein>
<dbReference type="CDD" id="cd20908">
    <property type="entry name" value="SUF4-like"/>
    <property type="match status" value="1"/>
</dbReference>
<evidence type="ECO:0000256" key="3">
    <source>
        <dbReference type="ARBA" id="ARBA00022771"/>
    </source>
</evidence>
<dbReference type="Gene3D" id="3.30.160.60">
    <property type="entry name" value="Classic Zinc Finger"/>
    <property type="match status" value="1"/>
</dbReference>
<evidence type="ECO:0000256" key="1">
    <source>
        <dbReference type="ARBA" id="ARBA00004123"/>
    </source>
</evidence>
<feature type="region of interest" description="Disordered" evidence="7">
    <location>
        <begin position="199"/>
        <end position="225"/>
    </location>
</feature>
<evidence type="ECO:0000256" key="5">
    <source>
        <dbReference type="ARBA" id="ARBA00023242"/>
    </source>
</evidence>
<accession>A0ABR2X2X0</accession>
<evidence type="ECO:0000313" key="10">
    <source>
        <dbReference type="Proteomes" id="UP001479436"/>
    </source>
</evidence>
<organism evidence="9 10">
    <name type="scientific">Basidiobolus ranarum</name>
    <dbReference type="NCBI Taxonomy" id="34480"/>
    <lineage>
        <taxon>Eukaryota</taxon>
        <taxon>Fungi</taxon>
        <taxon>Fungi incertae sedis</taxon>
        <taxon>Zoopagomycota</taxon>
        <taxon>Entomophthoromycotina</taxon>
        <taxon>Basidiobolomycetes</taxon>
        <taxon>Basidiobolales</taxon>
        <taxon>Basidiobolaceae</taxon>
        <taxon>Basidiobolus</taxon>
    </lineage>
</organism>
<dbReference type="PROSITE" id="PS00028">
    <property type="entry name" value="ZINC_FINGER_C2H2_1"/>
    <property type="match status" value="1"/>
</dbReference>
<keyword evidence="4" id="KW-0862">Zinc</keyword>
<comment type="caution">
    <text evidence="9">The sequence shown here is derived from an EMBL/GenBank/DDBJ whole genome shotgun (WGS) entry which is preliminary data.</text>
</comment>
<keyword evidence="2" id="KW-0479">Metal-binding</keyword>
<dbReference type="PANTHER" id="PTHR23215:SF0">
    <property type="entry name" value="BUB3-INTERACTING AND GLEBS MOTIF-CONTAINING PROTEIN ZNF207"/>
    <property type="match status" value="1"/>
</dbReference>
<gene>
    <name evidence="9" type="ORF">K7432_001551</name>
</gene>
<evidence type="ECO:0000313" key="9">
    <source>
        <dbReference type="EMBL" id="KAK9768104.1"/>
    </source>
</evidence>
<reference evidence="9 10" key="1">
    <citation type="submission" date="2023-04" db="EMBL/GenBank/DDBJ databases">
        <title>Genome of Basidiobolus ranarum AG-B5.</title>
        <authorList>
            <person name="Stajich J.E."/>
            <person name="Carter-House D."/>
            <person name="Gryganskyi A."/>
        </authorList>
    </citation>
    <scope>NUCLEOTIDE SEQUENCE [LARGE SCALE GENOMIC DNA]</scope>
    <source>
        <strain evidence="9 10">AG-B5</strain>
    </source>
</reference>